<gene>
    <name evidence="1" type="ORF">QVD17_37278</name>
</gene>
<name>A0AAD8JTY2_TARER</name>
<proteinExistence type="predicted"/>
<organism evidence="1 2">
    <name type="scientific">Tagetes erecta</name>
    <name type="common">African marigold</name>
    <dbReference type="NCBI Taxonomy" id="13708"/>
    <lineage>
        <taxon>Eukaryota</taxon>
        <taxon>Viridiplantae</taxon>
        <taxon>Streptophyta</taxon>
        <taxon>Embryophyta</taxon>
        <taxon>Tracheophyta</taxon>
        <taxon>Spermatophyta</taxon>
        <taxon>Magnoliopsida</taxon>
        <taxon>eudicotyledons</taxon>
        <taxon>Gunneridae</taxon>
        <taxon>Pentapetalae</taxon>
        <taxon>asterids</taxon>
        <taxon>campanulids</taxon>
        <taxon>Asterales</taxon>
        <taxon>Asteraceae</taxon>
        <taxon>Asteroideae</taxon>
        <taxon>Heliantheae alliance</taxon>
        <taxon>Tageteae</taxon>
        <taxon>Tagetes</taxon>
    </lineage>
</organism>
<evidence type="ECO:0000313" key="2">
    <source>
        <dbReference type="Proteomes" id="UP001229421"/>
    </source>
</evidence>
<keyword evidence="2" id="KW-1185">Reference proteome</keyword>
<comment type="caution">
    <text evidence="1">The sequence shown here is derived from an EMBL/GenBank/DDBJ whole genome shotgun (WGS) entry which is preliminary data.</text>
</comment>
<evidence type="ECO:0000313" key="1">
    <source>
        <dbReference type="EMBL" id="KAK1410739.1"/>
    </source>
</evidence>
<sequence>MSSNNSFAEEAERILDALNKPDPGRVLRYFSFMYLEIGTETFLLWLNSLERKVSITDDAPMASGSGSSVNDENSVAPPVKVEEVVFAPGISVPSKHFFQP</sequence>
<accession>A0AAD8JTY2</accession>
<dbReference type="EMBL" id="JAUHHV010000010">
    <property type="protein sequence ID" value="KAK1410739.1"/>
    <property type="molecule type" value="Genomic_DNA"/>
</dbReference>
<protein>
    <submittedName>
        <fullName evidence="1">Uncharacterized protein</fullName>
    </submittedName>
</protein>
<dbReference type="Proteomes" id="UP001229421">
    <property type="component" value="Unassembled WGS sequence"/>
</dbReference>
<dbReference type="AlphaFoldDB" id="A0AAD8JTY2"/>
<reference evidence="1" key="1">
    <citation type="journal article" date="2023" name="bioRxiv">
        <title>Improved chromosome-level genome assembly for marigold (Tagetes erecta).</title>
        <authorList>
            <person name="Jiang F."/>
            <person name="Yuan L."/>
            <person name="Wang S."/>
            <person name="Wang H."/>
            <person name="Xu D."/>
            <person name="Wang A."/>
            <person name="Fan W."/>
        </authorList>
    </citation>
    <scope>NUCLEOTIDE SEQUENCE</scope>
    <source>
        <strain evidence="1">WSJ</strain>
        <tissue evidence="1">Leaf</tissue>
    </source>
</reference>